<organism evidence="1 2">
    <name type="scientific">Camellia lanceoleosa</name>
    <dbReference type="NCBI Taxonomy" id="1840588"/>
    <lineage>
        <taxon>Eukaryota</taxon>
        <taxon>Viridiplantae</taxon>
        <taxon>Streptophyta</taxon>
        <taxon>Embryophyta</taxon>
        <taxon>Tracheophyta</taxon>
        <taxon>Spermatophyta</taxon>
        <taxon>Magnoliopsida</taxon>
        <taxon>eudicotyledons</taxon>
        <taxon>Gunneridae</taxon>
        <taxon>Pentapetalae</taxon>
        <taxon>asterids</taxon>
        <taxon>Ericales</taxon>
        <taxon>Theaceae</taxon>
        <taxon>Camellia</taxon>
    </lineage>
</organism>
<name>A0ACC0FWV4_9ERIC</name>
<gene>
    <name evidence="1" type="ORF">LOK49_LG12G02327</name>
</gene>
<dbReference type="Proteomes" id="UP001060215">
    <property type="component" value="Chromosome 13"/>
</dbReference>
<accession>A0ACC0FWV4</accession>
<reference evidence="1 2" key="1">
    <citation type="journal article" date="2022" name="Plant J.">
        <title>Chromosome-level genome of Camellia lanceoleosa provides a valuable resource for understanding genome evolution and self-incompatibility.</title>
        <authorList>
            <person name="Gong W."/>
            <person name="Xiao S."/>
            <person name="Wang L."/>
            <person name="Liao Z."/>
            <person name="Chang Y."/>
            <person name="Mo W."/>
            <person name="Hu G."/>
            <person name="Li W."/>
            <person name="Zhao G."/>
            <person name="Zhu H."/>
            <person name="Hu X."/>
            <person name="Ji K."/>
            <person name="Xiang X."/>
            <person name="Song Q."/>
            <person name="Yuan D."/>
            <person name="Jin S."/>
            <person name="Zhang L."/>
        </authorList>
    </citation>
    <scope>NUCLEOTIDE SEQUENCE [LARGE SCALE GENOMIC DNA]</scope>
    <source>
        <strain evidence="1">SQ_2022a</strain>
    </source>
</reference>
<keyword evidence="2" id="KW-1185">Reference proteome</keyword>
<comment type="caution">
    <text evidence="1">The sequence shown here is derived from an EMBL/GenBank/DDBJ whole genome shotgun (WGS) entry which is preliminary data.</text>
</comment>
<proteinExistence type="predicted"/>
<sequence length="106" mass="12226">MPRGVDEDESMEFKKPSRIIDREDEYRRRRLNRAISPERHDAFASGDKTPDVSVRTDADVMREEALKREKEDPLRLIAKKKKEEEERKASGGGEEKEREPAANAAS</sequence>
<dbReference type="EMBL" id="CM045770">
    <property type="protein sequence ID" value="KAI7993150.1"/>
    <property type="molecule type" value="Genomic_DNA"/>
</dbReference>
<evidence type="ECO:0000313" key="1">
    <source>
        <dbReference type="EMBL" id="KAI7993150.1"/>
    </source>
</evidence>
<evidence type="ECO:0000313" key="2">
    <source>
        <dbReference type="Proteomes" id="UP001060215"/>
    </source>
</evidence>
<protein>
    <submittedName>
        <fullName evidence="1">Splicing factor 3B subunit 1</fullName>
    </submittedName>
</protein>